<dbReference type="InParanoid" id="A0A3N4KSR7"/>
<evidence type="ECO:0000313" key="2">
    <source>
        <dbReference type="EMBL" id="RPB12332.1"/>
    </source>
</evidence>
<feature type="region of interest" description="Disordered" evidence="1">
    <location>
        <begin position="276"/>
        <end position="317"/>
    </location>
</feature>
<feature type="region of interest" description="Disordered" evidence="1">
    <location>
        <begin position="141"/>
        <end position="163"/>
    </location>
</feature>
<feature type="region of interest" description="Disordered" evidence="1">
    <location>
        <begin position="202"/>
        <end position="238"/>
    </location>
</feature>
<gene>
    <name evidence="2" type="ORF">P167DRAFT_574371</name>
</gene>
<feature type="region of interest" description="Disordered" evidence="1">
    <location>
        <begin position="1"/>
        <end position="44"/>
    </location>
</feature>
<evidence type="ECO:0000313" key="3">
    <source>
        <dbReference type="Proteomes" id="UP000277580"/>
    </source>
</evidence>
<feature type="region of interest" description="Disordered" evidence="1">
    <location>
        <begin position="63"/>
        <end position="84"/>
    </location>
</feature>
<sequence>MDTKNHSTDGYTTGNGLSGTPVNRPRTRQTPQHTRHASFSSRGKFSMDLSARLSRISIKHDRPKALGGIPRTEHRLSQRSSRNKNATYGVDANEFTSALRAKLEKVQEEQNVLVEDDPAQSRMLRSRLVKLVKVREDQRLLEESDSMAPALSSSHPVVKGKMLKDHKHDDIDAAKKEQASNDNNNEPEEFNSIVVRHKRETTFSNANKAKKHTTGSLSHTAEKQLTIQPAGDKDGGTSKENVRMTRAAAKKQIHATARKTRATMIKQTHAAGINQTTRATTMKQTRAVATKRPTRATTVEQTRPAATEQSGAVPTEATAETEMKSIANFTCKCGSDYILLARFLKHQKTCTMGMKKLH</sequence>
<name>A0A3N4KSR7_9PEZI</name>
<dbReference type="AlphaFoldDB" id="A0A3N4KSR7"/>
<feature type="compositionally biased region" description="Polar residues" evidence="1">
    <location>
        <begin position="214"/>
        <end position="227"/>
    </location>
</feature>
<dbReference type="Proteomes" id="UP000277580">
    <property type="component" value="Unassembled WGS sequence"/>
</dbReference>
<reference evidence="2 3" key="1">
    <citation type="journal article" date="2018" name="Nat. Ecol. Evol.">
        <title>Pezizomycetes genomes reveal the molecular basis of ectomycorrhizal truffle lifestyle.</title>
        <authorList>
            <person name="Murat C."/>
            <person name="Payen T."/>
            <person name="Noel B."/>
            <person name="Kuo A."/>
            <person name="Morin E."/>
            <person name="Chen J."/>
            <person name="Kohler A."/>
            <person name="Krizsan K."/>
            <person name="Balestrini R."/>
            <person name="Da Silva C."/>
            <person name="Montanini B."/>
            <person name="Hainaut M."/>
            <person name="Levati E."/>
            <person name="Barry K.W."/>
            <person name="Belfiori B."/>
            <person name="Cichocki N."/>
            <person name="Clum A."/>
            <person name="Dockter R.B."/>
            <person name="Fauchery L."/>
            <person name="Guy J."/>
            <person name="Iotti M."/>
            <person name="Le Tacon F."/>
            <person name="Lindquist E.A."/>
            <person name="Lipzen A."/>
            <person name="Malagnac F."/>
            <person name="Mello A."/>
            <person name="Molinier V."/>
            <person name="Miyauchi S."/>
            <person name="Poulain J."/>
            <person name="Riccioni C."/>
            <person name="Rubini A."/>
            <person name="Sitrit Y."/>
            <person name="Splivallo R."/>
            <person name="Traeger S."/>
            <person name="Wang M."/>
            <person name="Zifcakova L."/>
            <person name="Wipf D."/>
            <person name="Zambonelli A."/>
            <person name="Paolocci F."/>
            <person name="Nowrousian M."/>
            <person name="Ottonello S."/>
            <person name="Baldrian P."/>
            <person name="Spatafora J.W."/>
            <person name="Henrissat B."/>
            <person name="Nagy L.G."/>
            <person name="Aury J.M."/>
            <person name="Wincker P."/>
            <person name="Grigoriev I.V."/>
            <person name="Bonfante P."/>
            <person name="Martin F.M."/>
        </authorList>
    </citation>
    <scope>NUCLEOTIDE SEQUENCE [LARGE SCALE GENOMIC DNA]</scope>
    <source>
        <strain evidence="2 3">CCBAS932</strain>
    </source>
</reference>
<protein>
    <submittedName>
        <fullName evidence="2">Uncharacterized protein</fullName>
    </submittedName>
</protein>
<dbReference type="OrthoDB" id="5420732at2759"/>
<keyword evidence="3" id="KW-1185">Reference proteome</keyword>
<accession>A0A3N4KSR7</accession>
<organism evidence="2 3">
    <name type="scientific">Morchella conica CCBAS932</name>
    <dbReference type="NCBI Taxonomy" id="1392247"/>
    <lineage>
        <taxon>Eukaryota</taxon>
        <taxon>Fungi</taxon>
        <taxon>Dikarya</taxon>
        <taxon>Ascomycota</taxon>
        <taxon>Pezizomycotina</taxon>
        <taxon>Pezizomycetes</taxon>
        <taxon>Pezizales</taxon>
        <taxon>Morchellaceae</taxon>
        <taxon>Morchella</taxon>
    </lineage>
</organism>
<dbReference type="EMBL" id="ML119129">
    <property type="protein sequence ID" value="RPB12332.1"/>
    <property type="molecule type" value="Genomic_DNA"/>
</dbReference>
<feature type="compositionally biased region" description="Polar residues" evidence="1">
    <location>
        <begin position="8"/>
        <end position="21"/>
    </location>
</feature>
<proteinExistence type="predicted"/>
<evidence type="ECO:0000256" key="1">
    <source>
        <dbReference type="SAM" id="MobiDB-lite"/>
    </source>
</evidence>